<reference evidence="7 10" key="3">
    <citation type="submission" date="2018-03" db="EMBL/GenBank/DDBJ databases">
        <title>Genomic Encyclopedia of Archaeal and Bacterial Type Strains, Phase II (KMG-II): from individual species to whole genera.</title>
        <authorList>
            <person name="Goeker M."/>
        </authorList>
    </citation>
    <scope>NUCLEOTIDE SEQUENCE [LARGE SCALE GENOMIC DNA]</scope>
    <source>
        <strain evidence="7 10">DSM 17797</strain>
    </source>
</reference>
<dbReference type="EMBL" id="PVUB01000002">
    <property type="protein sequence ID" value="PRZ26526.1"/>
    <property type="molecule type" value="Genomic_DNA"/>
</dbReference>
<evidence type="ECO:0000313" key="7">
    <source>
        <dbReference type="EMBL" id="PRZ26526.1"/>
    </source>
</evidence>
<dbReference type="CDD" id="cd06782">
    <property type="entry name" value="cpPDZ_CPP-like"/>
    <property type="match status" value="1"/>
</dbReference>
<evidence type="ECO:0000313" key="8">
    <source>
        <dbReference type="EMBL" id="SHH02393.1"/>
    </source>
</evidence>
<dbReference type="NCBIfam" id="TIGR00225">
    <property type="entry name" value="prc"/>
    <property type="match status" value="1"/>
</dbReference>
<organism evidence="8 9">
    <name type="scientific">Flavobacterium granuli</name>
    <dbReference type="NCBI Taxonomy" id="280093"/>
    <lineage>
        <taxon>Bacteria</taxon>
        <taxon>Pseudomonadati</taxon>
        <taxon>Bacteroidota</taxon>
        <taxon>Flavobacteriia</taxon>
        <taxon>Flavobacteriales</taxon>
        <taxon>Flavobacteriaceae</taxon>
        <taxon>Flavobacterium</taxon>
    </lineage>
</organism>
<proteinExistence type="inferred from homology"/>
<evidence type="ECO:0000256" key="1">
    <source>
        <dbReference type="ARBA" id="ARBA00009179"/>
    </source>
</evidence>
<dbReference type="InterPro" id="IPR005151">
    <property type="entry name" value="Tail-specific_protease"/>
</dbReference>
<reference evidence="8" key="2">
    <citation type="submission" date="2016-11" db="EMBL/GenBank/DDBJ databases">
        <authorList>
            <person name="Jaros S."/>
            <person name="Januszkiewicz K."/>
            <person name="Wedrychowicz H."/>
        </authorList>
    </citation>
    <scope>NUCLEOTIDE SEQUENCE [LARGE SCALE GENOMIC DNA]</scope>
    <source>
        <strain evidence="8">DSM 19729</strain>
    </source>
</reference>
<dbReference type="SUPFAM" id="SSF52096">
    <property type="entry name" value="ClpP/crotonase"/>
    <property type="match status" value="1"/>
</dbReference>
<dbReference type="PANTHER" id="PTHR32060">
    <property type="entry name" value="TAIL-SPECIFIC PROTEASE"/>
    <property type="match status" value="1"/>
</dbReference>
<dbReference type="PROSITE" id="PS50106">
    <property type="entry name" value="PDZ"/>
    <property type="match status" value="1"/>
</dbReference>
<dbReference type="Pfam" id="PF11818">
    <property type="entry name" value="DUF3340"/>
    <property type="match status" value="1"/>
</dbReference>
<dbReference type="Proteomes" id="UP000184384">
    <property type="component" value="Unassembled WGS sequence"/>
</dbReference>
<name>A0A1M5PME1_9FLAO</name>
<dbReference type="OrthoDB" id="9812068at2"/>
<dbReference type="InterPro" id="IPR029045">
    <property type="entry name" value="ClpP/crotonase-like_dom_sf"/>
</dbReference>
<dbReference type="SMART" id="SM00245">
    <property type="entry name" value="TSPc"/>
    <property type="match status" value="1"/>
</dbReference>
<dbReference type="GO" id="GO:0006508">
    <property type="term" value="P:proteolysis"/>
    <property type="evidence" value="ECO:0007669"/>
    <property type="project" value="UniProtKB-KW"/>
</dbReference>
<comment type="similarity">
    <text evidence="1 5">Belongs to the peptidase S41A family.</text>
</comment>
<evidence type="ECO:0000256" key="5">
    <source>
        <dbReference type="RuleBase" id="RU004404"/>
    </source>
</evidence>
<keyword evidence="3 5" id="KW-0378">Hydrolase</keyword>
<dbReference type="STRING" id="280093.SAMN05443373_10698"/>
<dbReference type="SUPFAM" id="SSF50156">
    <property type="entry name" value="PDZ domain-like"/>
    <property type="match status" value="1"/>
</dbReference>
<evidence type="ECO:0000256" key="3">
    <source>
        <dbReference type="ARBA" id="ARBA00022801"/>
    </source>
</evidence>
<dbReference type="Pfam" id="PF00595">
    <property type="entry name" value="PDZ"/>
    <property type="match status" value="1"/>
</dbReference>
<sequence>MNTIINFMKRNYKILLAIVVVSVTLFAFEIKSGTEADPGKDKLLLELLTFVIEKGHYSPAAIDDNFSKGVYKDYIQALDPSKRFFLQSDIDEFSKFETELDDALINKDLTFFSLTYDRLMKRMDESKKIYKEVLNVPFNYSIDESFNTDYDKAPYAKNEKELKDRWRKQIKLSTLSSLTDRLKMQEDRLKGVESKSTDDDEALVKSGDKIENDLIKTKNKVSGDTDKIKTFAELEKETRDNALKALDEYFGFMKDLDRDDWFSVYINSITARFDPHTNYFAAEEKERFDVDISGKLEGIGARLQKKNDYTEISELISGGPAWRGKELEAGDLVTKVAQGNADPVDVVGMRLEDVVKKIKGPKGSEVRLTVKKVDGTIKVISIIRDIVEIEETYVKSSVVVKDGLKYGVIYLPKFYIDFADRGGRDAGKDIALEVERLKKEKISGIVLDVRDDGGGSLSTVVDIAGLFIEQGPIVQIKSAGLKKEVLYDRDKKIEWDGPLVIMVNSFSASASEILAAAIQDYKRGIIVGSKQTYGKGTVQNVIDFNQFVRNSSVGDLGALKTTTQKFYRINGGSTQLEGVSSDIVMPDRFAYLKMGERDVENAMPWDKIDAADYTVWNKNENFNKAILNSKNRIASNPQFQLIEDNAKWIDSRKDDNTYSLNIDKFRMAQNEIEQKAKKYKPISQYKNNLKFNSLPYEIEEFAKDSVLKEKRERWHQGLSKDVYIEEALNVLDDLQPKTDLKKSIPSKLKKEKLVKS</sequence>
<dbReference type="GO" id="GO:0030288">
    <property type="term" value="C:outer membrane-bounded periplasmic space"/>
    <property type="evidence" value="ECO:0007669"/>
    <property type="project" value="TreeGrafter"/>
</dbReference>
<dbReference type="Gene3D" id="2.30.42.10">
    <property type="match status" value="1"/>
</dbReference>
<keyword evidence="10" id="KW-1185">Reference proteome</keyword>
<dbReference type="Pfam" id="PF03572">
    <property type="entry name" value="Peptidase_S41"/>
    <property type="match status" value="1"/>
</dbReference>
<dbReference type="Pfam" id="PF17804">
    <property type="entry name" value="TSP_NTD"/>
    <property type="match status" value="1"/>
</dbReference>
<dbReference type="InterPro" id="IPR020992">
    <property type="entry name" value="Tail_Prtase_C"/>
</dbReference>
<dbReference type="InterPro" id="IPR001478">
    <property type="entry name" value="PDZ"/>
</dbReference>
<dbReference type="PANTHER" id="PTHR32060:SF22">
    <property type="entry name" value="CARBOXYL-TERMINAL-PROCESSING PEPTIDASE 3, CHLOROPLASTIC"/>
    <property type="match status" value="1"/>
</dbReference>
<dbReference type="CDD" id="cd07560">
    <property type="entry name" value="Peptidase_S41_CPP"/>
    <property type="match status" value="1"/>
</dbReference>
<feature type="domain" description="PDZ" evidence="6">
    <location>
        <begin position="289"/>
        <end position="359"/>
    </location>
</feature>
<dbReference type="Proteomes" id="UP000237771">
    <property type="component" value="Unassembled WGS sequence"/>
</dbReference>
<evidence type="ECO:0000313" key="10">
    <source>
        <dbReference type="Proteomes" id="UP000237771"/>
    </source>
</evidence>
<keyword evidence="2 5" id="KW-0645">Protease</keyword>
<dbReference type="GO" id="GO:0008236">
    <property type="term" value="F:serine-type peptidase activity"/>
    <property type="evidence" value="ECO:0007669"/>
    <property type="project" value="UniProtKB-KW"/>
</dbReference>
<protein>
    <submittedName>
        <fullName evidence="8">Carboxyl-terminal processing protease</fullName>
    </submittedName>
</protein>
<evidence type="ECO:0000313" key="9">
    <source>
        <dbReference type="Proteomes" id="UP000184384"/>
    </source>
</evidence>
<evidence type="ECO:0000259" key="6">
    <source>
        <dbReference type="PROSITE" id="PS50106"/>
    </source>
</evidence>
<evidence type="ECO:0000256" key="4">
    <source>
        <dbReference type="ARBA" id="ARBA00022825"/>
    </source>
</evidence>
<reference evidence="9" key="1">
    <citation type="submission" date="2016-11" db="EMBL/GenBank/DDBJ databases">
        <authorList>
            <person name="Varghese N."/>
            <person name="Submissions S."/>
        </authorList>
    </citation>
    <scope>NUCLEOTIDE SEQUENCE [LARGE SCALE GENOMIC DNA]</scope>
    <source>
        <strain evidence="9">DSM 19729</strain>
    </source>
</reference>
<dbReference type="RefSeq" id="WP_072943598.1">
    <property type="nucleotide sequence ID" value="NZ_FQWO01000006.1"/>
</dbReference>
<dbReference type="InterPro" id="IPR040573">
    <property type="entry name" value="TSP_N"/>
</dbReference>
<dbReference type="SMART" id="SM00228">
    <property type="entry name" value="PDZ"/>
    <property type="match status" value="1"/>
</dbReference>
<dbReference type="InterPro" id="IPR004447">
    <property type="entry name" value="Peptidase_S41A"/>
</dbReference>
<evidence type="ECO:0000256" key="2">
    <source>
        <dbReference type="ARBA" id="ARBA00022670"/>
    </source>
</evidence>
<dbReference type="Gene3D" id="3.90.226.10">
    <property type="entry name" value="2-enoyl-CoA Hydratase, Chain A, domain 1"/>
    <property type="match status" value="1"/>
</dbReference>
<dbReference type="InterPro" id="IPR036034">
    <property type="entry name" value="PDZ_sf"/>
</dbReference>
<accession>A0A1M5PME1</accession>
<dbReference type="EMBL" id="FQWO01000006">
    <property type="protein sequence ID" value="SHH02393.1"/>
    <property type="molecule type" value="Genomic_DNA"/>
</dbReference>
<dbReference type="AlphaFoldDB" id="A0A1M5PME1"/>
<gene>
    <name evidence="7" type="ORF">BC624_102501</name>
    <name evidence="8" type="ORF">SAMN05443373_10698</name>
</gene>
<dbReference type="GO" id="GO:0007165">
    <property type="term" value="P:signal transduction"/>
    <property type="evidence" value="ECO:0007669"/>
    <property type="project" value="TreeGrafter"/>
</dbReference>
<keyword evidence="4 5" id="KW-0720">Serine protease</keyword>
<dbReference type="GO" id="GO:0004175">
    <property type="term" value="F:endopeptidase activity"/>
    <property type="evidence" value="ECO:0007669"/>
    <property type="project" value="TreeGrafter"/>
</dbReference>